<protein>
    <submittedName>
        <fullName evidence="2">Uncharacterized protein</fullName>
    </submittedName>
</protein>
<proteinExistence type="predicted"/>
<feature type="region of interest" description="Disordered" evidence="1">
    <location>
        <begin position="370"/>
        <end position="405"/>
    </location>
</feature>
<accession>A0A3M6WN07</accession>
<dbReference type="Proteomes" id="UP000281245">
    <property type="component" value="Unassembled WGS sequence"/>
</dbReference>
<organism evidence="2 3">
    <name type="scientific">Hortaea werneckii</name>
    <name type="common">Black yeast</name>
    <name type="synonym">Cladosporium werneckii</name>
    <dbReference type="NCBI Taxonomy" id="91943"/>
    <lineage>
        <taxon>Eukaryota</taxon>
        <taxon>Fungi</taxon>
        <taxon>Dikarya</taxon>
        <taxon>Ascomycota</taxon>
        <taxon>Pezizomycotina</taxon>
        <taxon>Dothideomycetes</taxon>
        <taxon>Dothideomycetidae</taxon>
        <taxon>Mycosphaerellales</taxon>
        <taxon>Teratosphaeriaceae</taxon>
        <taxon>Hortaea</taxon>
    </lineage>
</organism>
<dbReference type="VEuPathDB" id="FungiDB:BTJ68_04995"/>
<evidence type="ECO:0000313" key="3">
    <source>
        <dbReference type="Proteomes" id="UP000281245"/>
    </source>
</evidence>
<sequence length="469" mass="51256">MLLPTALVDDHLQLSSVSDAEIDFETLGRQNLFRSSKTSLPGGFYFAIVCRIRSRDSLAKYFRRAGFQKASPIRRNRLRPSGKDLAAQHRFTMSSSPSRPIFDPVDTNFNPALNSRKDDVESPSLSDSNALARFEFEPGRSRDGTKVLMVEWEDDDKTRDIDADWELSWEGKKTVLPAKEQAGDEASINRLYFLLGPGVPVPTQVRLRKGTVTWRTNPLPAIFAPALGATAREEGKKGVLHTIWAKKRLQVLQSEIDLESKKNNEGIGLEMAIAEKEWIEANFGVVSKRSVVDVPGRGAMASAMDSMNSPSSPRSPGGSRLMDKLKGLKLDTQPNAGPAGSEGPSFIQNPLSPEGTDVAIGSFESFAELKDPSAAGKGSSEPSAQRRVAPQMPPESVRIQQQQQQGNIASLNAFANDSFGVSGTQPGVDDEDELFALPMSPRSPEMAKQPFSFRAQDTMKYVKGDNVTA</sequence>
<reference evidence="2 3" key="1">
    <citation type="journal article" date="2018" name="BMC Genomics">
        <title>Genomic evidence for intraspecific hybridization in a clonal and extremely halotolerant yeast.</title>
        <authorList>
            <person name="Gostincar C."/>
            <person name="Stajich J.E."/>
            <person name="Zupancic J."/>
            <person name="Zalar P."/>
            <person name="Gunde-Cimerman N."/>
        </authorList>
    </citation>
    <scope>NUCLEOTIDE SEQUENCE [LARGE SCALE GENOMIC DNA]</scope>
    <source>
        <strain evidence="2 3">EXF-6656</strain>
    </source>
</reference>
<comment type="caution">
    <text evidence="2">The sequence shown here is derived from an EMBL/GenBank/DDBJ whole genome shotgun (WGS) entry which is preliminary data.</text>
</comment>
<gene>
    <name evidence="2" type="ORF">D0869_08049</name>
</gene>
<feature type="region of interest" description="Disordered" evidence="1">
    <location>
        <begin position="302"/>
        <end position="354"/>
    </location>
</feature>
<dbReference type="EMBL" id="QWIJ01000673">
    <property type="protein sequence ID" value="RMX79791.1"/>
    <property type="molecule type" value="Genomic_DNA"/>
</dbReference>
<name>A0A3M6WN07_HORWE</name>
<dbReference type="AlphaFoldDB" id="A0A3M6WN07"/>
<feature type="compositionally biased region" description="Low complexity" evidence="1">
    <location>
        <begin position="309"/>
        <end position="320"/>
    </location>
</feature>
<evidence type="ECO:0000256" key="1">
    <source>
        <dbReference type="SAM" id="MobiDB-lite"/>
    </source>
</evidence>
<evidence type="ECO:0000313" key="2">
    <source>
        <dbReference type="EMBL" id="RMX79791.1"/>
    </source>
</evidence>
<dbReference type="OrthoDB" id="5344482at2759"/>